<dbReference type="SUPFAM" id="SSF50978">
    <property type="entry name" value="WD40 repeat-like"/>
    <property type="match status" value="1"/>
</dbReference>
<comment type="caution">
    <text evidence="2">The sequence shown here is derived from an EMBL/GenBank/DDBJ whole genome shotgun (WGS) entry which is preliminary data.</text>
</comment>
<protein>
    <submittedName>
        <fullName evidence="2">(diamondback moth) hypothetical protein</fullName>
    </submittedName>
</protein>
<dbReference type="Gene3D" id="2.130.10.10">
    <property type="entry name" value="YVTN repeat-like/Quinoprotein amine dehydrogenase"/>
    <property type="match status" value="1"/>
</dbReference>
<accession>A0A8S4G8I6</accession>
<reference evidence="2" key="1">
    <citation type="submission" date="2020-11" db="EMBL/GenBank/DDBJ databases">
        <authorList>
            <person name="Whiteford S."/>
        </authorList>
    </citation>
    <scope>NUCLEOTIDE SEQUENCE</scope>
</reference>
<evidence type="ECO:0000313" key="3">
    <source>
        <dbReference type="Proteomes" id="UP000653454"/>
    </source>
</evidence>
<evidence type="ECO:0000256" key="1">
    <source>
        <dbReference type="SAM" id="MobiDB-lite"/>
    </source>
</evidence>
<name>A0A8S4G8I6_PLUXY</name>
<feature type="compositionally biased region" description="Polar residues" evidence="1">
    <location>
        <begin position="580"/>
        <end position="612"/>
    </location>
</feature>
<dbReference type="PANTHER" id="PTHR23287">
    <property type="entry name" value="RUBY-EYE2-LIKE PROTEIN"/>
    <property type="match status" value="1"/>
</dbReference>
<dbReference type="GO" id="GO:0032527">
    <property type="term" value="P:protein exit from endoplasmic reticulum"/>
    <property type="evidence" value="ECO:0007669"/>
    <property type="project" value="TreeGrafter"/>
</dbReference>
<dbReference type="Proteomes" id="UP000653454">
    <property type="component" value="Unassembled WGS sequence"/>
</dbReference>
<organism evidence="2 3">
    <name type="scientific">Plutella xylostella</name>
    <name type="common">Diamondback moth</name>
    <name type="synonym">Plutella maculipennis</name>
    <dbReference type="NCBI Taxonomy" id="51655"/>
    <lineage>
        <taxon>Eukaryota</taxon>
        <taxon>Metazoa</taxon>
        <taxon>Ecdysozoa</taxon>
        <taxon>Arthropoda</taxon>
        <taxon>Hexapoda</taxon>
        <taxon>Insecta</taxon>
        <taxon>Pterygota</taxon>
        <taxon>Neoptera</taxon>
        <taxon>Endopterygota</taxon>
        <taxon>Lepidoptera</taxon>
        <taxon>Glossata</taxon>
        <taxon>Ditrysia</taxon>
        <taxon>Yponomeutoidea</taxon>
        <taxon>Plutellidae</taxon>
        <taxon>Plutella</taxon>
    </lineage>
</organism>
<dbReference type="GO" id="GO:0005737">
    <property type="term" value="C:cytoplasm"/>
    <property type="evidence" value="ECO:0007669"/>
    <property type="project" value="GOC"/>
</dbReference>
<feature type="region of interest" description="Disordered" evidence="1">
    <location>
        <begin position="580"/>
        <end position="623"/>
    </location>
</feature>
<keyword evidence="3" id="KW-1185">Reference proteome</keyword>
<sequence length="698" mass="77713">MEVTGGEEEGFVREWAPCTHMLSLIPPRVQNGLFSNELCITCIDAVPEYIALGTNVGLVYWYDRKKGNIQRLRCEVSSSPITYVKIVSTVDYMVGAGNAAGQVTVFQIPKEHPHNLPDTLKPKVEPKVERYTIGDLHKSRVTAIEWSKNGMRLFSGDKNGVIIMTEIDFYMHLCKSMEIVNEEHEIVQLSYNQNTLLVSSLYRSIVCERRDHRWHHCQVGKRDRKSLSRLGGVFVHSYAAGAAAAAAAAAYCARGAARLWRCDRRGDVLQTLIFKEAISNPLTVVELLNPSQKKPYDPDREHNFGPLHVFREHFLVTYNEDVLYILDPRSLTAIATVDQLRKIQSVAVSGDEIWVVEGARSVLRLARAPDAAAADEAVTLMTKSLSSLQQAVNTVREFSIDATVPFISSVLEQPISLLTNNEFLDAATIANAEECFELPPIKNLPADIAGDVLESIVNEFKDVSDTEELRKARNEELEKKLKMYNSIMEQKCDEAVIHSRRSRRGAGAGAGGAGGRSPRHATPARSERAPPDGVSYTSPCVMNLSVYGNIPQEPDDVLEKQIEEKEKILAKMLNIESLSIKPSSTTPTNGDNEENTSLTSKENEHPVTTSDVEIQPETKTDIVDKPVNTEKTTSTVKKLVTTNKQPNPMDLVPKLVKLPNNWNLGDFELKLEVPDKAVSNGRQLMSPDEHIESEWEFV</sequence>
<dbReference type="InterPro" id="IPR036322">
    <property type="entry name" value="WD40_repeat_dom_sf"/>
</dbReference>
<evidence type="ECO:0000313" key="2">
    <source>
        <dbReference type="EMBL" id="CAG9136449.1"/>
    </source>
</evidence>
<dbReference type="PANTHER" id="PTHR23287:SF16">
    <property type="entry name" value="TECTONIN BETA-PROPELLER REPEAT-CONTAINING PROTEIN 2"/>
    <property type="match status" value="1"/>
</dbReference>
<feature type="compositionally biased region" description="Gly residues" evidence="1">
    <location>
        <begin position="506"/>
        <end position="515"/>
    </location>
</feature>
<proteinExistence type="predicted"/>
<dbReference type="EMBL" id="CAJHNJ030000141">
    <property type="protein sequence ID" value="CAG9136449.1"/>
    <property type="molecule type" value="Genomic_DNA"/>
</dbReference>
<gene>
    <name evidence="2" type="ORF">PLXY2_LOCUS14689</name>
</gene>
<dbReference type="InterPro" id="IPR015943">
    <property type="entry name" value="WD40/YVTN_repeat-like_dom_sf"/>
</dbReference>
<dbReference type="AlphaFoldDB" id="A0A8S4G8I6"/>
<feature type="region of interest" description="Disordered" evidence="1">
    <location>
        <begin position="500"/>
        <end position="536"/>
    </location>
</feature>